<protein>
    <submittedName>
        <fullName evidence="1">Uncharacterized protein</fullName>
    </submittedName>
</protein>
<evidence type="ECO:0000313" key="2">
    <source>
        <dbReference type="Proteomes" id="UP001371456"/>
    </source>
</evidence>
<keyword evidence="2" id="KW-1185">Reference proteome</keyword>
<dbReference type="EMBL" id="JBANQN010000056">
    <property type="protein sequence ID" value="KAK6772426.1"/>
    <property type="molecule type" value="Genomic_DNA"/>
</dbReference>
<proteinExistence type="predicted"/>
<name>A0AAN8SRC4_SOLBU</name>
<evidence type="ECO:0000313" key="1">
    <source>
        <dbReference type="EMBL" id="KAK6772426.1"/>
    </source>
</evidence>
<organism evidence="1 2">
    <name type="scientific">Solanum bulbocastanum</name>
    <name type="common">Wild potato</name>
    <dbReference type="NCBI Taxonomy" id="147425"/>
    <lineage>
        <taxon>Eukaryota</taxon>
        <taxon>Viridiplantae</taxon>
        <taxon>Streptophyta</taxon>
        <taxon>Embryophyta</taxon>
        <taxon>Tracheophyta</taxon>
        <taxon>Spermatophyta</taxon>
        <taxon>Magnoliopsida</taxon>
        <taxon>eudicotyledons</taxon>
        <taxon>Gunneridae</taxon>
        <taxon>Pentapetalae</taxon>
        <taxon>asterids</taxon>
        <taxon>lamiids</taxon>
        <taxon>Solanales</taxon>
        <taxon>Solanaceae</taxon>
        <taxon>Solanoideae</taxon>
        <taxon>Solaneae</taxon>
        <taxon>Solanum</taxon>
    </lineage>
</organism>
<accession>A0AAN8SRC4</accession>
<reference evidence="1 2" key="1">
    <citation type="submission" date="2024-02" db="EMBL/GenBank/DDBJ databases">
        <title>de novo genome assembly of Solanum bulbocastanum strain 11H21.</title>
        <authorList>
            <person name="Hosaka A.J."/>
        </authorList>
    </citation>
    <scope>NUCLEOTIDE SEQUENCE [LARGE SCALE GENOMIC DNA]</scope>
    <source>
        <tissue evidence="1">Young leaves</tissue>
    </source>
</reference>
<comment type="caution">
    <text evidence="1">The sequence shown here is derived from an EMBL/GenBank/DDBJ whole genome shotgun (WGS) entry which is preliminary data.</text>
</comment>
<sequence length="14" mass="1593">MGSLLMDSLRMILI</sequence>
<dbReference type="Proteomes" id="UP001371456">
    <property type="component" value="Unassembled WGS sequence"/>
</dbReference>
<gene>
    <name evidence="1" type="ORF">RDI58_030324</name>
</gene>